<protein>
    <submittedName>
        <fullName evidence="5">Amidase</fullName>
    </submittedName>
</protein>
<evidence type="ECO:0000313" key="6">
    <source>
        <dbReference type="Proteomes" id="UP000050969"/>
    </source>
</evidence>
<dbReference type="Proteomes" id="UP000050969">
    <property type="component" value="Unassembled WGS sequence"/>
</dbReference>
<dbReference type="PATRIC" id="fig|1293598.4.peg.220"/>
<evidence type="ECO:0000313" key="5">
    <source>
        <dbReference type="EMBL" id="KRO15117.1"/>
    </source>
</evidence>
<proteinExistence type="inferred from homology"/>
<reference evidence="5 6" key="1">
    <citation type="journal article" date="2015" name="Genome Announc.">
        <title>Expanding the biotechnology potential of lactobacilli through comparative genomics of 213 strains and associated genera.</title>
        <authorList>
            <person name="Sun Z."/>
            <person name="Harris H.M."/>
            <person name="McCann A."/>
            <person name="Guo C."/>
            <person name="Argimon S."/>
            <person name="Zhang W."/>
            <person name="Yang X."/>
            <person name="Jeffery I.B."/>
            <person name="Cooney J.C."/>
            <person name="Kagawa T.F."/>
            <person name="Liu W."/>
            <person name="Song Y."/>
            <person name="Salvetti E."/>
            <person name="Wrobel A."/>
            <person name="Rasinkangas P."/>
            <person name="Parkhill J."/>
            <person name="Rea M.C."/>
            <person name="O'Sullivan O."/>
            <person name="Ritari J."/>
            <person name="Douillard F.P."/>
            <person name="Paul Ross R."/>
            <person name="Yang R."/>
            <person name="Briner A.E."/>
            <person name="Felis G.E."/>
            <person name="de Vos W.M."/>
            <person name="Barrangou R."/>
            <person name="Klaenhammer T.R."/>
            <person name="Caufield P.W."/>
            <person name="Cui Y."/>
            <person name="Zhang H."/>
            <person name="O'Toole P.W."/>
        </authorList>
    </citation>
    <scope>NUCLEOTIDE SEQUENCE [LARGE SCALE GENOMIC DNA]</scope>
    <source>
        <strain evidence="5 6">DSM 24301</strain>
    </source>
</reference>
<dbReference type="EMBL" id="JQCE01000075">
    <property type="protein sequence ID" value="KRO15117.1"/>
    <property type="molecule type" value="Genomic_DNA"/>
</dbReference>
<dbReference type="Gene3D" id="3.40.80.10">
    <property type="entry name" value="Peptidoglycan recognition protein-like"/>
    <property type="match status" value="1"/>
</dbReference>
<organism evidence="5 6">
    <name type="scientific">Lacticaseibacillus saniviri JCM 17471 = DSM 24301</name>
    <dbReference type="NCBI Taxonomy" id="1293598"/>
    <lineage>
        <taxon>Bacteria</taxon>
        <taxon>Bacillati</taxon>
        <taxon>Bacillota</taxon>
        <taxon>Bacilli</taxon>
        <taxon>Lactobacillales</taxon>
        <taxon>Lactobacillaceae</taxon>
        <taxon>Lacticaseibacillus</taxon>
    </lineage>
</organism>
<dbReference type="AlphaFoldDB" id="A0A0R2MTM1"/>
<dbReference type="CDD" id="cd06583">
    <property type="entry name" value="PGRP"/>
    <property type="match status" value="1"/>
</dbReference>
<dbReference type="SMART" id="SM00644">
    <property type="entry name" value="Ami_2"/>
    <property type="match status" value="1"/>
</dbReference>
<dbReference type="InterPro" id="IPR002502">
    <property type="entry name" value="Amidase_domain"/>
</dbReference>
<evidence type="ECO:0000259" key="4">
    <source>
        <dbReference type="PROSITE" id="PS51780"/>
    </source>
</evidence>
<keyword evidence="2" id="KW-0732">Signal</keyword>
<feature type="domain" description="GW" evidence="4">
    <location>
        <begin position="261"/>
        <end position="338"/>
    </location>
</feature>
<dbReference type="InterPro" id="IPR038200">
    <property type="entry name" value="GW_dom_sf"/>
</dbReference>
<dbReference type="STRING" id="1293598.IV56_GL000205"/>
<dbReference type="InterPro" id="IPR036505">
    <property type="entry name" value="Amidase/PGRP_sf"/>
</dbReference>
<comment type="caution">
    <text evidence="5">The sequence shown here is derived from an EMBL/GenBank/DDBJ whole genome shotgun (WGS) entry which is preliminary data.</text>
</comment>
<dbReference type="GO" id="GO:0008745">
    <property type="term" value="F:N-acetylmuramoyl-L-alanine amidase activity"/>
    <property type="evidence" value="ECO:0007669"/>
    <property type="project" value="InterPro"/>
</dbReference>
<name>A0A0R2MTM1_9LACO</name>
<dbReference type="Pfam" id="PF13457">
    <property type="entry name" value="GW"/>
    <property type="match status" value="3"/>
</dbReference>
<dbReference type="InterPro" id="IPR025987">
    <property type="entry name" value="GW_dom"/>
</dbReference>
<dbReference type="GO" id="GO:0009253">
    <property type="term" value="P:peptidoglycan catabolic process"/>
    <property type="evidence" value="ECO:0007669"/>
    <property type="project" value="InterPro"/>
</dbReference>
<sequence length="567" mass="61821">MQVMPSLWIIIWKENEIMKAKKLLTTVALASALVAPAIMATVSNTAAPTQTVHAASAINDMIAKNGYQPAKISTQKSTFTVKQGYRNGVGKPEGVVIHDTANDASTIWNEITYMQREWNNIGAYVHAFVDANNIVNIAPTDYITWGAGGFANARYIHIELVHSHSTADFAKSVNNDAYYTAYLLKQYGLPLTRAKSNGTGTLWSHADVSNYLGGTDHSDPVGYFAKYGYDMNQFYDLVSKYYTNMGGSVTPPSTDFDTVVSSTDVNKQATVNGNNVNGVYYLTSRGFESFGMSSMYNGQTFTVSKLAQTKKGLEMALLTRNGSPVAWIQSNRLTYSTVNNDPVVSRSAINETVTLNKGAAVSYLLNSGFSQFTTASGEQATAVEKATTQSGTVYYLINKNGSNWGWIKAADTTSNDNSNDPVQQPASLKVKVNNGASLYYLLSSGFSQYGTNSDTSEVRVIKKATTNNATYYLLSRDGKNGFAWVKANDTQVTSGADIETVNLVGTINYVPGYGVLMMDAPAGNYITGRYLQHGTKWKVLQRATMANGDIYYNLGGNQWMPAQYLKF</sequence>
<keyword evidence="6" id="KW-1185">Reference proteome</keyword>
<dbReference type="Gene3D" id="2.30.30.170">
    <property type="match status" value="2"/>
</dbReference>
<dbReference type="PROSITE" id="PS51780">
    <property type="entry name" value="GW"/>
    <property type="match status" value="1"/>
</dbReference>
<evidence type="ECO:0000256" key="3">
    <source>
        <dbReference type="ARBA" id="ARBA00022737"/>
    </source>
</evidence>
<comment type="similarity">
    <text evidence="1">In the N-terminal section; belongs to the N-acetylmuramoyl-L-alanine amidase 2 family.</text>
</comment>
<evidence type="ECO:0000256" key="1">
    <source>
        <dbReference type="ARBA" id="ARBA00006088"/>
    </source>
</evidence>
<gene>
    <name evidence="5" type="ORF">IV56_GL000205</name>
</gene>
<accession>A0A0R2MTM1</accession>
<dbReference type="Pfam" id="PF01510">
    <property type="entry name" value="Amidase_2"/>
    <property type="match status" value="1"/>
</dbReference>
<evidence type="ECO:0000256" key="2">
    <source>
        <dbReference type="ARBA" id="ARBA00022729"/>
    </source>
</evidence>
<dbReference type="SUPFAM" id="SSF55846">
    <property type="entry name" value="N-acetylmuramoyl-L-alanine amidase-like"/>
    <property type="match status" value="1"/>
</dbReference>
<dbReference type="SUPFAM" id="SSF82057">
    <property type="entry name" value="Prokaryotic SH3-related domain"/>
    <property type="match status" value="1"/>
</dbReference>
<keyword evidence="3" id="KW-0677">Repeat</keyword>